<evidence type="ECO:0008006" key="3">
    <source>
        <dbReference type="Google" id="ProtNLM"/>
    </source>
</evidence>
<accession>A0ABP8T490</accession>
<sequence>MTLEPVMLDITEDALEELITTYARHIATTTGRTPDRSLRRYRDGIVSDTAAADRAACWLRLVSIVEIYAETLLRRLSGEVPSRPPGGWNDVAQGLKRRHNIDVTAVEGSARLEACIIVRNAVAHGLGRFTAKQVEKELPRKMRLIDVPVRDGAVVITSDALAGCAETCRVFVTALDAHPRP</sequence>
<proteinExistence type="predicted"/>
<dbReference type="Proteomes" id="UP001500307">
    <property type="component" value="Unassembled WGS sequence"/>
</dbReference>
<protein>
    <recommendedName>
        <fullName evidence="3">MAE-28990/MAE-18760-like HEPN domain-containing protein</fullName>
    </recommendedName>
</protein>
<keyword evidence="2" id="KW-1185">Reference proteome</keyword>
<reference evidence="2" key="1">
    <citation type="journal article" date="2019" name="Int. J. Syst. Evol. Microbiol.">
        <title>The Global Catalogue of Microorganisms (GCM) 10K type strain sequencing project: providing services to taxonomists for standard genome sequencing and annotation.</title>
        <authorList>
            <consortium name="The Broad Institute Genomics Platform"/>
            <consortium name="The Broad Institute Genome Sequencing Center for Infectious Disease"/>
            <person name="Wu L."/>
            <person name="Ma J."/>
        </authorList>
    </citation>
    <scope>NUCLEOTIDE SEQUENCE [LARGE SCALE GENOMIC DNA]</scope>
    <source>
        <strain evidence="2">JCM 3175</strain>
    </source>
</reference>
<gene>
    <name evidence="1" type="ORF">GCM10023176_62030</name>
</gene>
<comment type="caution">
    <text evidence="1">The sequence shown here is derived from an EMBL/GenBank/DDBJ whole genome shotgun (WGS) entry which is preliminary data.</text>
</comment>
<dbReference type="EMBL" id="BAABGU010000083">
    <property type="protein sequence ID" value="GAA4581335.1"/>
    <property type="molecule type" value="Genomic_DNA"/>
</dbReference>
<evidence type="ECO:0000313" key="2">
    <source>
        <dbReference type="Proteomes" id="UP001500307"/>
    </source>
</evidence>
<name>A0ABP8T490_9ACTN</name>
<evidence type="ECO:0000313" key="1">
    <source>
        <dbReference type="EMBL" id="GAA4581335.1"/>
    </source>
</evidence>
<organism evidence="1 2">
    <name type="scientific">Micromonospora coerulea</name>
    <dbReference type="NCBI Taxonomy" id="47856"/>
    <lineage>
        <taxon>Bacteria</taxon>
        <taxon>Bacillati</taxon>
        <taxon>Actinomycetota</taxon>
        <taxon>Actinomycetes</taxon>
        <taxon>Micromonosporales</taxon>
        <taxon>Micromonosporaceae</taxon>
        <taxon>Micromonospora</taxon>
    </lineage>
</organism>